<sequence length="69" mass="8086">MFSLRNEGSHRFEPIITLARDCGDFLLEINLVIEELFLFRGILVLFNKTVEMAIEQTINLILNHFYLIS</sequence>
<evidence type="ECO:0000313" key="2">
    <source>
        <dbReference type="Proteomes" id="UP000179047"/>
    </source>
</evidence>
<dbReference type="STRING" id="1802701.A3A33_00585"/>
<reference evidence="1 2" key="1">
    <citation type="journal article" date="2016" name="Nat. Commun.">
        <title>Thousands of microbial genomes shed light on interconnected biogeochemical processes in an aquifer system.</title>
        <authorList>
            <person name="Anantharaman K."/>
            <person name="Brown C.T."/>
            <person name="Hug L.A."/>
            <person name="Sharon I."/>
            <person name="Castelle C.J."/>
            <person name="Probst A.J."/>
            <person name="Thomas B.C."/>
            <person name="Singh A."/>
            <person name="Wilkins M.J."/>
            <person name="Karaoz U."/>
            <person name="Brodie E.L."/>
            <person name="Williams K.H."/>
            <person name="Hubbard S.S."/>
            <person name="Banfield J.F."/>
        </authorList>
    </citation>
    <scope>NUCLEOTIDE SEQUENCE [LARGE SCALE GENOMIC DNA]</scope>
</reference>
<evidence type="ECO:0000313" key="1">
    <source>
        <dbReference type="EMBL" id="OGN28458.1"/>
    </source>
</evidence>
<dbReference type="EMBL" id="MGKP01000016">
    <property type="protein sequence ID" value="OGN28458.1"/>
    <property type="molecule type" value="Genomic_DNA"/>
</dbReference>
<name>A0A1F8GUZ2_9BACT</name>
<organism evidence="1 2">
    <name type="scientific">Candidatus Yanofskybacteria bacterium RIFCSPLOWO2_01_FULL_49_25</name>
    <dbReference type="NCBI Taxonomy" id="1802701"/>
    <lineage>
        <taxon>Bacteria</taxon>
        <taxon>Candidatus Yanofskyibacteriota</taxon>
    </lineage>
</organism>
<protein>
    <submittedName>
        <fullName evidence="1">Uncharacterized protein</fullName>
    </submittedName>
</protein>
<dbReference type="Proteomes" id="UP000179047">
    <property type="component" value="Unassembled WGS sequence"/>
</dbReference>
<accession>A0A1F8GUZ2</accession>
<gene>
    <name evidence="1" type="ORF">A3A33_00585</name>
</gene>
<dbReference type="AlphaFoldDB" id="A0A1F8GUZ2"/>
<comment type="caution">
    <text evidence="1">The sequence shown here is derived from an EMBL/GenBank/DDBJ whole genome shotgun (WGS) entry which is preliminary data.</text>
</comment>
<proteinExistence type="predicted"/>